<organism evidence="5 6">
    <name type="scientific">Penstemon smallii</name>
    <dbReference type="NCBI Taxonomy" id="265156"/>
    <lineage>
        <taxon>Eukaryota</taxon>
        <taxon>Viridiplantae</taxon>
        <taxon>Streptophyta</taxon>
        <taxon>Embryophyta</taxon>
        <taxon>Tracheophyta</taxon>
        <taxon>Spermatophyta</taxon>
        <taxon>Magnoliopsida</taxon>
        <taxon>eudicotyledons</taxon>
        <taxon>Gunneridae</taxon>
        <taxon>Pentapetalae</taxon>
        <taxon>asterids</taxon>
        <taxon>lamiids</taxon>
        <taxon>Lamiales</taxon>
        <taxon>Plantaginaceae</taxon>
        <taxon>Cheloneae</taxon>
        <taxon>Penstemon</taxon>
    </lineage>
</organism>
<evidence type="ECO:0000313" key="6">
    <source>
        <dbReference type="Proteomes" id="UP001634393"/>
    </source>
</evidence>
<feature type="compositionally biased region" description="Polar residues" evidence="3">
    <location>
        <begin position="30"/>
        <end position="41"/>
    </location>
</feature>
<gene>
    <name evidence="5" type="ORF">ACJIZ3_020787</name>
</gene>
<name>A0ABD3SKG2_9LAMI</name>
<proteinExistence type="inferred from homology"/>
<accession>A0ABD3SKG2</accession>
<protein>
    <recommendedName>
        <fullName evidence="4">Remorin C-terminal domain-containing protein</fullName>
    </recommendedName>
</protein>
<evidence type="ECO:0000259" key="4">
    <source>
        <dbReference type="Pfam" id="PF03763"/>
    </source>
</evidence>
<dbReference type="InterPro" id="IPR005516">
    <property type="entry name" value="Remorin_C"/>
</dbReference>
<dbReference type="EMBL" id="JBJXBP010000006">
    <property type="protein sequence ID" value="KAL3824758.1"/>
    <property type="molecule type" value="Genomic_DNA"/>
</dbReference>
<reference evidence="5 6" key="1">
    <citation type="submission" date="2024-12" db="EMBL/GenBank/DDBJ databases">
        <title>The unique morphological basis and parallel evolutionary history of personate flowers in Penstemon.</title>
        <authorList>
            <person name="Depatie T.H."/>
            <person name="Wessinger C.A."/>
        </authorList>
    </citation>
    <scope>NUCLEOTIDE SEQUENCE [LARGE SCALE GENOMIC DNA]</scope>
    <source>
        <strain evidence="5">WTNN_2</strain>
        <tissue evidence="5">Leaf</tissue>
    </source>
</reference>
<keyword evidence="6" id="KW-1185">Reference proteome</keyword>
<evidence type="ECO:0000313" key="5">
    <source>
        <dbReference type="EMBL" id="KAL3824758.1"/>
    </source>
</evidence>
<evidence type="ECO:0000256" key="3">
    <source>
        <dbReference type="SAM" id="MobiDB-lite"/>
    </source>
</evidence>
<dbReference type="AlphaFoldDB" id="A0ABD3SKG2"/>
<comment type="caution">
    <text evidence="5">The sequence shown here is derived from an EMBL/GenBank/DDBJ whole genome shotgun (WGS) entry which is preliminary data.</text>
</comment>
<evidence type="ECO:0000256" key="1">
    <source>
        <dbReference type="ARBA" id="ARBA00005711"/>
    </source>
</evidence>
<dbReference type="PANTHER" id="PTHR31471">
    <property type="entry name" value="OS02G0116800 PROTEIN"/>
    <property type="match status" value="1"/>
</dbReference>
<dbReference type="Proteomes" id="UP001634393">
    <property type="component" value="Unassembled WGS sequence"/>
</dbReference>
<dbReference type="PANTHER" id="PTHR31471:SF5">
    <property type="entry name" value="GB|AAD39278.1"/>
    <property type="match status" value="1"/>
</dbReference>
<evidence type="ECO:0000256" key="2">
    <source>
        <dbReference type="SAM" id="Coils"/>
    </source>
</evidence>
<dbReference type="Pfam" id="PF03763">
    <property type="entry name" value="Remorin_C"/>
    <property type="match status" value="1"/>
</dbReference>
<feature type="coiled-coil region" evidence="2">
    <location>
        <begin position="106"/>
        <end position="145"/>
    </location>
</feature>
<comment type="similarity">
    <text evidence="1">Belongs to the remorin family.</text>
</comment>
<sequence length="203" mass="23889">MMRRVYHDLDDSDFAVAIAASANAIHSLQESRSHNQITNTNTRKEVPFRPVQTGSIRRPSRNDTRPSSGIIASFSEEQRKKETNSWGGGRNSNSNSKADAWERAQISKIRKRYEKMQSEIVAWENEKKLRQKHQMERRKNELELRKSRNLKHYESKISRIDRIGYGARTQVEEKRKQEEYIVKEKARKMRLTGKAPQVYCFCF</sequence>
<feature type="domain" description="Remorin C-terminal" evidence="4">
    <location>
        <begin position="94"/>
        <end position="197"/>
    </location>
</feature>
<keyword evidence="2" id="KW-0175">Coiled coil</keyword>
<feature type="region of interest" description="Disordered" evidence="3">
    <location>
        <begin position="30"/>
        <end position="99"/>
    </location>
</feature>